<dbReference type="PANTHER" id="PTHR35936:SF19">
    <property type="entry name" value="AMINO-ACID-BINDING PROTEIN YXEM-RELATED"/>
    <property type="match status" value="1"/>
</dbReference>
<evidence type="ECO:0000256" key="2">
    <source>
        <dbReference type="SAM" id="SignalP"/>
    </source>
</evidence>
<accession>A0A916K703</accession>
<comment type="caution">
    <text evidence="4">The sequence shown here is derived from an EMBL/GenBank/DDBJ whole genome shotgun (WGS) entry which is preliminary data.</text>
</comment>
<protein>
    <submittedName>
        <fullName evidence="4">Amino-acid-binding protein YxeM</fullName>
    </submittedName>
</protein>
<dbReference type="RefSeq" id="WP_218093683.1">
    <property type="nucleotide sequence ID" value="NZ_CAJVAS010000019.1"/>
</dbReference>
<dbReference type="Proteomes" id="UP000693672">
    <property type="component" value="Unassembled WGS sequence"/>
</dbReference>
<dbReference type="AlphaFoldDB" id="A0A916K703"/>
<sequence>MNIAKKGILSFTMTAVLLVLSACGSNAGNSSNQANPGAAADGAKAADKVLRVGATGQSYPFAYKEADKLQGFDVEVVETIATKLGYKVEWQLSEFSGLMAQLETGKLDTVSNQVAVTDERKQKFDFTTTYAYAGSQIVVKNDNNDIKSVKDLKGKTVAGVLGSNHVKNLEKQDPNKEIKIKTYETQEGTLNDVALGRIDAYVNSRNVLLAQIKRNGLPLKLAGEPFVYEEVGFPFQKDEKHQKIKDEFNKTLEQLRQDGTLKKLSEKYFSDDITVKQQAK</sequence>
<dbReference type="EMBL" id="CAJVAS010000019">
    <property type="protein sequence ID" value="CAG7638487.1"/>
    <property type="molecule type" value="Genomic_DNA"/>
</dbReference>
<evidence type="ECO:0000259" key="3">
    <source>
        <dbReference type="SMART" id="SM00062"/>
    </source>
</evidence>
<evidence type="ECO:0000256" key="1">
    <source>
        <dbReference type="ARBA" id="ARBA00022729"/>
    </source>
</evidence>
<organism evidence="4 5">
    <name type="scientific">Paenibacillus solanacearum</name>
    <dbReference type="NCBI Taxonomy" id="2048548"/>
    <lineage>
        <taxon>Bacteria</taxon>
        <taxon>Bacillati</taxon>
        <taxon>Bacillota</taxon>
        <taxon>Bacilli</taxon>
        <taxon>Bacillales</taxon>
        <taxon>Paenibacillaceae</taxon>
        <taxon>Paenibacillus</taxon>
    </lineage>
</organism>
<evidence type="ECO:0000313" key="5">
    <source>
        <dbReference type="Proteomes" id="UP000693672"/>
    </source>
</evidence>
<proteinExistence type="predicted"/>
<keyword evidence="5" id="KW-1185">Reference proteome</keyword>
<gene>
    <name evidence="4" type="primary">yxeM</name>
    <name evidence="4" type="ORF">PAESOLCIP111_03946</name>
</gene>
<keyword evidence="1 2" id="KW-0732">Signal</keyword>
<reference evidence="4" key="1">
    <citation type="submission" date="2021-06" db="EMBL/GenBank/DDBJ databases">
        <authorList>
            <person name="Criscuolo A."/>
        </authorList>
    </citation>
    <scope>NUCLEOTIDE SEQUENCE</scope>
    <source>
        <strain evidence="4">CIP111600</strain>
    </source>
</reference>
<dbReference type="SMART" id="SM00062">
    <property type="entry name" value="PBPb"/>
    <property type="match status" value="1"/>
</dbReference>
<dbReference type="PROSITE" id="PS51257">
    <property type="entry name" value="PROKAR_LIPOPROTEIN"/>
    <property type="match status" value="1"/>
</dbReference>
<feature type="domain" description="Solute-binding protein family 3/N-terminal" evidence="3">
    <location>
        <begin position="49"/>
        <end position="272"/>
    </location>
</feature>
<dbReference type="PANTHER" id="PTHR35936">
    <property type="entry name" value="MEMBRANE-BOUND LYTIC MUREIN TRANSGLYCOSYLASE F"/>
    <property type="match status" value="1"/>
</dbReference>
<feature type="signal peptide" evidence="2">
    <location>
        <begin position="1"/>
        <end position="27"/>
    </location>
</feature>
<feature type="chain" id="PRO_5037987928" evidence="2">
    <location>
        <begin position="28"/>
        <end position="280"/>
    </location>
</feature>
<dbReference type="InterPro" id="IPR001638">
    <property type="entry name" value="Solute-binding_3/MltF_N"/>
</dbReference>
<name>A0A916K703_9BACL</name>
<dbReference type="Pfam" id="PF00497">
    <property type="entry name" value="SBP_bac_3"/>
    <property type="match status" value="1"/>
</dbReference>
<evidence type="ECO:0000313" key="4">
    <source>
        <dbReference type="EMBL" id="CAG7638487.1"/>
    </source>
</evidence>
<dbReference type="CDD" id="cd13709">
    <property type="entry name" value="PBP2_YxeM"/>
    <property type="match status" value="1"/>
</dbReference>